<organism evidence="4 5">
    <name type="scientific">Corynebacterium choanae</name>
    <dbReference type="NCBI Taxonomy" id="1862358"/>
    <lineage>
        <taxon>Bacteria</taxon>
        <taxon>Bacillati</taxon>
        <taxon>Actinomycetota</taxon>
        <taxon>Actinomycetes</taxon>
        <taxon>Mycobacteriales</taxon>
        <taxon>Corynebacteriaceae</taxon>
        <taxon>Corynebacterium</taxon>
    </lineage>
</organism>
<protein>
    <recommendedName>
        <fullName evidence="3">LytR/CpsA/Psr regulator C-terminal domain-containing protein</fullName>
    </recommendedName>
</protein>
<feature type="compositionally biased region" description="Polar residues" evidence="1">
    <location>
        <begin position="71"/>
        <end position="93"/>
    </location>
</feature>
<feature type="compositionally biased region" description="Polar residues" evidence="1">
    <location>
        <begin position="14"/>
        <end position="26"/>
    </location>
</feature>
<reference evidence="4 5" key="1">
    <citation type="submission" date="2018-11" db="EMBL/GenBank/DDBJ databases">
        <authorList>
            <person name="Kleinhagauer T."/>
            <person name="Glaeser S.P."/>
            <person name="Spergser J."/>
            <person name="Ruckert C."/>
            <person name="Kaempfer P."/>
            <person name="Busse H.-J."/>
        </authorList>
    </citation>
    <scope>NUCLEOTIDE SEQUENCE [LARGE SCALE GENOMIC DNA]</scope>
    <source>
        <strain evidence="4 5">200CH</strain>
    </source>
</reference>
<evidence type="ECO:0000313" key="5">
    <source>
        <dbReference type="Proteomes" id="UP000269019"/>
    </source>
</evidence>
<sequence length="545" mass="54149">MFYCGGVRDEDLQRNTPTPQPRSGSNEPEVVLPGADALADLTAVPTSPAPSRGQTRDTQGFYDSLRAAHMTSRQEVNDTASSDTADNPKQNPAATHPADPAAVGMRAADPGRDATDPRPALRPTAVSAADDHRQPGAPSPHGEGTYSRAYIAAADEEDDVDRVAGLVLASDGVLHTLDGDQANQGNHRKPDSTTSEAHSLSVHAQQDAAPGVAGATGAAITVAGVASAAGAAGAATVHSGGAGVDRSRGYSTDNDLIAAAHTDAIGDDDQAAVADTTSATTPDANLTGVVAAPLLDSAETTGAEQPAGDEVAETDDTAGEDTTGGGLPLRGIAMVLIAAGVFFGAWALMTMGGGDTTDDAATTAQQSNSTNATTGAARGGQAAPQPTQPGQPPASQANTTPGAAAPRADEAAPGETPQQPTTPGDPAQPAAPAPGQPATAPGAPVDPVGIAAQRRVPVAVQNNSLVNGWANETADQLAKAGWTIGEVGNLPGYAFPETTVLFTPGNKLEEATAASVAAELGAVTAARDGDNPGMPPGVVVVLAGR</sequence>
<feature type="compositionally biased region" description="Acidic residues" evidence="1">
    <location>
        <begin position="310"/>
        <end position="319"/>
    </location>
</feature>
<dbReference type="InterPro" id="IPR027381">
    <property type="entry name" value="LytR/CpsA/Psr_C"/>
</dbReference>
<evidence type="ECO:0000313" key="4">
    <source>
        <dbReference type="EMBL" id="AZA12699.1"/>
    </source>
</evidence>
<feature type="region of interest" description="Disordered" evidence="1">
    <location>
        <begin position="176"/>
        <end position="203"/>
    </location>
</feature>
<feature type="region of interest" description="Disordered" evidence="1">
    <location>
        <begin position="359"/>
        <end position="447"/>
    </location>
</feature>
<dbReference type="Proteomes" id="UP000269019">
    <property type="component" value="Chromosome"/>
</dbReference>
<keyword evidence="5" id="KW-1185">Reference proteome</keyword>
<dbReference type="KEGG" id="ccho:CCHOA_01355"/>
<gene>
    <name evidence="4" type="ORF">CCHOA_01355</name>
</gene>
<name>A0A3G6J438_9CORY</name>
<feature type="compositionally biased region" description="Low complexity" evidence="1">
    <location>
        <begin position="393"/>
        <end position="428"/>
    </location>
</feature>
<feature type="region of interest" description="Disordered" evidence="1">
    <location>
        <begin position="1"/>
        <end position="148"/>
    </location>
</feature>
<proteinExistence type="predicted"/>
<feature type="transmembrane region" description="Helical" evidence="2">
    <location>
        <begin position="327"/>
        <end position="348"/>
    </location>
</feature>
<keyword evidence="2" id="KW-0812">Transmembrane</keyword>
<feature type="region of interest" description="Disordered" evidence="1">
    <location>
        <begin position="299"/>
        <end position="326"/>
    </location>
</feature>
<accession>A0A3G6J438</accession>
<feature type="compositionally biased region" description="Polar residues" evidence="1">
    <location>
        <begin position="192"/>
        <end position="203"/>
    </location>
</feature>
<dbReference type="OrthoDB" id="4427486at2"/>
<keyword evidence="2" id="KW-0472">Membrane</keyword>
<keyword evidence="2" id="KW-1133">Transmembrane helix</keyword>
<feature type="compositionally biased region" description="Low complexity" evidence="1">
    <location>
        <begin position="359"/>
        <end position="385"/>
    </location>
</feature>
<dbReference type="AlphaFoldDB" id="A0A3G6J438"/>
<evidence type="ECO:0000256" key="1">
    <source>
        <dbReference type="SAM" id="MobiDB-lite"/>
    </source>
</evidence>
<dbReference type="EMBL" id="CP033896">
    <property type="protein sequence ID" value="AZA12699.1"/>
    <property type="molecule type" value="Genomic_DNA"/>
</dbReference>
<feature type="domain" description="LytR/CpsA/Psr regulator C-terminal" evidence="3">
    <location>
        <begin position="455"/>
        <end position="542"/>
    </location>
</feature>
<evidence type="ECO:0000259" key="3">
    <source>
        <dbReference type="Pfam" id="PF13399"/>
    </source>
</evidence>
<dbReference type="Pfam" id="PF13399">
    <property type="entry name" value="LytR_C"/>
    <property type="match status" value="1"/>
</dbReference>
<dbReference type="Gene3D" id="3.30.70.2390">
    <property type="match status" value="1"/>
</dbReference>
<evidence type="ECO:0000256" key="2">
    <source>
        <dbReference type="SAM" id="Phobius"/>
    </source>
</evidence>